<reference evidence="2 3" key="1">
    <citation type="journal article" date="2018" name="Front. Plant Sci.">
        <title>Red Clover (Trifolium pratense) and Zigzag Clover (T. medium) - A Picture of Genomic Similarities and Differences.</title>
        <authorList>
            <person name="Dluhosova J."/>
            <person name="Istvanek J."/>
            <person name="Nedelnik J."/>
            <person name="Repkova J."/>
        </authorList>
    </citation>
    <scope>NUCLEOTIDE SEQUENCE [LARGE SCALE GENOMIC DNA]</scope>
    <source>
        <strain evidence="3">cv. 10/8</strain>
        <tissue evidence="2">Leaf</tissue>
    </source>
</reference>
<dbReference type="EMBL" id="LXQA010021019">
    <property type="protein sequence ID" value="MCH91719.1"/>
    <property type="molecule type" value="Genomic_DNA"/>
</dbReference>
<keyword evidence="3" id="KW-1185">Reference proteome</keyword>
<feature type="region of interest" description="Disordered" evidence="1">
    <location>
        <begin position="47"/>
        <end position="66"/>
    </location>
</feature>
<evidence type="ECO:0000313" key="2">
    <source>
        <dbReference type="EMBL" id="MCH91719.1"/>
    </source>
</evidence>
<dbReference type="AlphaFoldDB" id="A0A392MXP7"/>
<organism evidence="2 3">
    <name type="scientific">Trifolium medium</name>
    <dbReference type="NCBI Taxonomy" id="97028"/>
    <lineage>
        <taxon>Eukaryota</taxon>
        <taxon>Viridiplantae</taxon>
        <taxon>Streptophyta</taxon>
        <taxon>Embryophyta</taxon>
        <taxon>Tracheophyta</taxon>
        <taxon>Spermatophyta</taxon>
        <taxon>Magnoliopsida</taxon>
        <taxon>eudicotyledons</taxon>
        <taxon>Gunneridae</taxon>
        <taxon>Pentapetalae</taxon>
        <taxon>rosids</taxon>
        <taxon>fabids</taxon>
        <taxon>Fabales</taxon>
        <taxon>Fabaceae</taxon>
        <taxon>Papilionoideae</taxon>
        <taxon>50 kb inversion clade</taxon>
        <taxon>NPAAA clade</taxon>
        <taxon>Hologalegina</taxon>
        <taxon>IRL clade</taxon>
        <taxon>Trifolieae</taxon>
        <taxon>Trifolium</taxon>
    </lineage>
</organism>
<name>A0A392MXP7_9FABA</name>
<evidence type="ECO:0000256" key="1">
    <source>
        <dbReference type="SAM" id="MobiDB-lite"/>
    </source>
</evidence>
<accession>A0A392MXP7</accession>
<comment type="caution">
    <text evidence="2">The sequence shown here is derived from an EMBL/GenBank/DDBJ whole genome shotgun (WGS) entry which is preliminary data.</text>
</comment>
<sequence length="66" mass="6757">VRLSKNPSSDGSAGVKHSPEETITIACPNHLVLTDVHVAKDIGTTTASSVGRNVGGRSRCQLGATT</sequence>
<protein>
    <submittedName>
        <fullName evidence="2">E3 ubiquitin-protein ligase Hakai-like</fullName>
    </submittedName>
</protein>
<evidence type="ECO:0000313" key="3">
    <source>
        <dbReference type="Proteomes" id="UP000265520"/>
    </source>
</evidence>
<feature type="non-terminal residue" evidence="2">
    <location>
        <position position="1"/>
    </location>
</feature>
<proteinExistence type="predicted"/>
<feature type="region of interest" description="Disordered" evidence="1">
    <location>
        <begin position="1"/>
        <end position="21"/>
    </location>
</feature>
<dbReference type="Proteomes" id="UP000265520">
    <property type="component" value="Unassembled WGS sequence"/>
</dbReference>
<feature type="compositionally biased region" description="Polar residues" evidence="1">
    <location>
        <begin position="1"/>
        <end position="11"/>
    </location>
</feature>